<dbReference type="Proteomes" id="UP001320420">
    <property type="component" value="Unassembled WGS sequence"/>
</dbReference>
<reference evidence="2 3" key="1">
    <citation type="submission" date="2024-02" db="EMBL/GenBank/DDBJ databases">
        <title>De novo assembly and annotation of 12 fungi associated with fruit tree decline syndrome in Ontario, Canada.</title>
        <authorList>
            <person name="Sulman M."/>
            <person name="Ellouze W."/>
            <person name="Ilyukhin E."/>
        </authorList>
    </citation>
    <scope>NUCLEOTIDE SEQUENCE [LARGE SCALE GENOMIC DNA]</scope>
    <source>
        <strain evidence="2 3">M11/M66-122</strain>
    </source>
</reference>
<sequence>MERFYAPPLSAIAGAPEDKPSPSVYTTPRQSIATSRSSIRTADVLEVSGETRKPAPKNDSVAPLQPSVPTKSRWSDDLTQVDAHGRDSPVVPYRQSNMSTVRDDDAMTNWGSVHSPVAAVHVRQARLNARSTYIQKDLREAEERSRNVPSFNDKSQPGEVVTVMLDTSSTTENRQLPGLERRDSVAKTLASKRHSSPRQFYRRVGDECLTFSGREKAHSRKMPPPAPLLLGGKKAVPAQPKKPSPLESPEAVYQLIQDQLRKLEELNEGEFENEGDRMELLEDLEREMAGQRNKWQSLHMTIHRDSISTVQTSSPSKGSRPPSMVAALSQEQSSQRFISPEGASSRKSSRLSGSRTRSRDDVLELIMEDNNSEVLLIPRPSPGSPSSSETDESYAEVENEQTSEDWNVGTSSMTSPRLWQRKSVVTAPNSFGLWKGSTGLRGVDEGSELPGLNLRPKIRKNLEPLTTESSRMWQREMWTSELNETSGLWQKRIPVQRQQPKKVAERPRTMRPPRRNRRLTQLPDILESPEPLDRRGTLGIFRFPTGEKSENATVQYRPSQPFMPMPMPGTMTTGVPIFHAILQARAQQLEAEEATSYLDDFDEFEDESGDNFDDCSDSEDAGDDFDETTLWEIADLLKSEDGPSRDSLLAAAFSPSERVDSSVLEAPVYDGQSDEESDEASIVDFEIASEYTPVRPLLWTHETYSKNTYLLGLSQPDTQVWNAYITETGEESRSRSHTNEILPSLPIYSTSLWVVPAKESMVEYSTGLWAKLSIRTRVDTKAPARVSDKVSPLWSKPSMAPKSPLDGLFSTTSRRSDYRTTSAEPAALHMSRAPRVTQEPLPQLTSTSLWFMSKSGTAVSHLPLQQPSRAGSPVEQAPKPRSVTSELLWAKPMAVPMDISEGLFDVRSKRADYRRTSQLPAALSMTRKPSIRREPIAALVSRELWNTRAIPKPTPTSGKPSLWIKPVTTAPVTPGLFKIDPERKVYRTTTAEPAALRMDRKPRIAQGPLQELESSSLWGSSQGSIELDWLTISSTRPRSPSIASVSTDSTASSPVSDVFSVKTNATKASSVAESTKKENKGLRSGWFGKNKKEKRVSAVPEVPEFPEGLVIKELDHVTPEKPARVPLRKLYHPDTVYPADWDAALREAVAASYPVKRTPPQKRSIPRVPPAEWDAQLYQAIQASRVQRQLTRITASPQEWSAALTTAIAASYPPSRTAQKADTDTSLWTRPAALSTEAPKGLWAATSTTVTALDTTSLPKLSIEETRPQRSRASSESIREASIVQVDSEFHAQRLWRRDHSASKGGFRAHARDWLEDTTKRRFSRRELRY</sequence>
<protein>
    <submittedName>
        <fullName evidence="2">Uncharacterized protein</fullName>
    </submittedName>
</protein>
<accession>A0AAN9UTX2</accession>
<evidence type="ECO:0000313" key="3">
    <source>
        <dbReference type="Proteomes" id="UP001320420"/>
    </source>
</evidence>
<feature type="compositionally biased region" description="Acidic residues" evidence="1">
    <location>
        <begin position="389"/>
        <end position="403"/>
    </location>
</feature>
<evidence type="ECO:0000256" key="1">
    <source>
        <dbReference type="SAM" id="MobiDB-lite"/>
    </source>
</evidence>
<keyword evidence="3" id="KW-1185">Reference proteome</keyword>
<name>A0AAN9UTX2_9PEZI</name>
<feature type="compositionally biased region" description="Polar residues" evidence="1">
    <location>
        <begin position="307"/>
        <end position="317"/>
    </location>
</feature>
<feature type="region of interest" description="Disordered" evidence="1">
    <location>
        <begin position="1036"/>
        <end position="1055"/>
    </location>
</feature>
<proteinExistence type="predicted"/>
<feature type="compositionally biased region" description="Polar residues" evidence="1">
    <location>
        <begin position="404"/>
        <end position="415"/>
    </location>
</feature>
<gene>
    <name evidence="2" type="ORF">SLS62_004247</name>
</gene>
<feature type="region of interest" description="Disordered" evidence="1">
    <location>
        <begin position="804"/>
        <end position="826"/>
    </location>
</feature>
<feature type="region of interest" description="Disordered" evidence="1">
    <location>
        <begin position="496"/>
        <end position="522"/>
    </location>
</feature>
<organism evidence="2 3">
    <name type="scientific">Diatrype stigma</name>
    <dbReference type="NCBI Taxonomy" id="117547"/>
    <lineage>
        <taxon>Eukaryota</taxon>
        <taxon>Fungi</taxon>
        <taxon>Dikarya</taxon>
        <taxon>Ascomycota</taxon>
        <taxon>Pezizomycotina</taxon>
        <taxon>Sordariomycetes</taxon>
        <taxon>Xylariomycetidae</taxon>
        <taxon>Xylariales</taxon>
        <taxon>Diatrypaceae</taxon>
        <taxon>Diatrype</taxon>
    </lineage>
</organism>
<feature type="region of interest" description="Disordered" evidence="1">
    <location>
        <begin position="373"/>
        <end position="415"/>
    </location>
</feature>
<feature type="region of interest" description="Disordered" evidence="1">
    <location>
        <begin position="306"/>
        <end position="360"/>
    </location>
</feature>
<feature type="region of interest" description="Disordered" evidence="1">
    <location>
        <begin position="1"/>
        <end position="102"/>
    </location>
</feature>
<evidence type="ECO:0000313" key="2">
    <source>
        <dbReference type="EMBL" id="KAK7753881.1"/>
    </source>
</evidence>
<dbReference type="EMBL" id="JAKJXP020000025">
    <property type="protein sequence ID" value="KAK7753881.1"/>
    <property type="molecule type" value="Genomic_DNA"/>
</dbReference>
<comment type="caution">
    <text evidence="2">The sequence shown here is derived from an EMBL/GenBank/DDBJ whole genome shotgun (WGS) entry which is preliminary data.</text>
</comment>
<feature type="compositionally biased region" description="Polar residues" evidence="1">
    <location>
        <begin position="23"/>
        <end position="40"/>
    </location>
</feature>
<feature type="compositionally biased region" description="Basic residues" evidence="1">
    <location>
        <begin position="509"/>
        <end position="518"/>
    </location>
</feature>